<evidence type="ECO:0000259" key="9">
    <source>
        <dbReference type="Pfam" id="PF18158"/>
    </source>
</evidence>
<evidence type="ECO:0000313" key="11">
    <source>
        <dbReference type="Proteomes" id="UP001500124"/>
    </source>
</evidence>
<dbReference type="InterPro" id="IPR041504">
    <property type="entry name" value="AidB_N"/>
</dbReference>
<dbReference type="EMBL" id="BAABKC010000115">
    <property type="protein sequence ID" value="GAA5075996.1"/>
    <property type="molecule type" value="Genomic_DNA"/>
</dbReference>
<evidence type="ECO:0000256" key="4">
    <source>
        <dbReference type="ARBA" id="ARBA00022827"/>
    </source>
</evidence>
<dbReference type="PANTHER" id="PTHR42707:SF3">
    <property type="entry name" value="ACYL-COA DEHYDROGENASE AIDB-RELATED"/>
    <property type="match status" value="1"/>
</dbReference>
<dbReference type="InterPro" id="IPR036250">
    <property type="entry name" value="AcylCo_DH-like_C"/>
</dbReference>
<sequence length="603" mass="64372">MGTYSTEQVVALLLRPQSECNTARMASTLAHEQQDQGRPAGRTPQDRRPAAERPPQPAGQYATHDVTNQPPPLSPYDASEDTALLEGLRREGAGWAEEDVRRLGRLAGSAQAQEWAEQADRNGPELRTHDRYGHRIDEVDFHPSWHHLMRASVAEGLAGAPWADARTGAHVARTAGGLVWGHTDAGHGCPTSMTYAAVPALRAQPDLAAVYEPLLTSRVYEPGLRAPTEKQGLLAGMGMTEKQGGSDVRTNTTAAAPTAEPGVYTLRGHKWFTSAPMCDVFLVLAQAPGGLSCFLVPRVLPDGSRNAFRIQRLKDKLGNRSNASCEPEFDGTVAWLVGAEGRGVKTIIEMVNCTRLDCVMMSAALMRKTLVEAGHHTLHRRAFGARLADQPLMRNVLADLALESEAATTLTLRLAGAADRAVRGGDQQETAFRRIATAVGKYWVTKRGPAFTAEALECLGGNGYVEESGMPRHYREAPLLSIWEGSGNVNALDVLRALGREPGAAEALFAELALARGADTRLDAAVTRLRDGLGAASPFGARRVVELTALVLQASLLVRHAPSAVADAFCATRLGGEGGHAFGTLPDTADVDTILGRALPGTA</sequence>
<feature type="domain" description="Acyl-CoA dehydrogenase/oxidase C-terminal" evidence="7">
    <location>
        <begin position="341"/>
        <end position="498"/>
    </location>
</feature>
<evidence type="ECO:0000256" key="3">
    <source>
        <dbReference type="ARBA" id="ARBA00022630"/>
    </source>
</evidence>
<keyword evidence="5" id="KW-0560">Oxidoreductase</keyword>
<dbReference type="PROSITE" id="PS00073">
    <property type="entry name" value="ACYL_COA_DH_2"/>
    <property type="match status" value="1"/>
</dbReference>
<dbReference type="InterPro" id="IPR052904">
    <property type="entry name" value="Acyl-CoA_dehydrogenase-like"/>
</dbReference>
<evidence type="ECO:0000256" key="6">
    <source>
        <dbReference type="SAM" id="MobiDB-lite"/>
    </source>
</evidence>
<comment type="caution">
    <text evidence="10">The sequence shown here is derived from an EMBL/GenBank/DDBJ whole genome shotgun (WGS) entry which is preliminary data.</text>
</comment>
<evidence type="ECO:0000256" key="5">
    <source>
        <dbReference type="RuleBase" id="RU362125"/>
    </source>
</evidence>
<organism evidence="10 11">
    <name type="scientific">Streptomyces similanensis</name>
    <dbReference type="NCBI Taxonomy" id="1274988"/>
    <lineage>
        <taxon>Bacteria</taxon>
        <taxon>Bacillati</taxon>
        <taxon>Actinomycetota</taxon>
        <taxon>Actinomycetes</taxon>
        <taxon>Kitasatosporales</taxon>
        <taxon>Streptomycetaceae</taxon>
        <taxon>Streptomyces</taxon>
    </lineage>
</organism>
<dbReference type="Gene3D" id="6.10.250.600">
    <property type="match status" value="1"/>
</dbReference>
<comment type="similarity">
    <text evidence="2 5">Belongs to the acyl-CoA dehydrogenase family.</text>
</comment>
<evidence type="ECO:0000313" key="10">
    <source>
        <dbReference type="EMBL" id="GAA5075996.1"/>
    </source>
</evidence>
<evidence type="ECO:0000256" key="1">
    <source>
        <dbReference type="ARBA" id="ARBA00001974"/>
    </source>
</evidence>
<dbReference type="Gene3D" id="1.20.140.10">
    <property type="entry name" value="Butyryl-CoA Dehydrogenase, subunit A, domain 3"/>
    <property type="match status" value="1"/>
</dbReference>
<proteinExistence type="inferred from homology"/>
<evidence type="ECO:0000259" key="7">
    <source>
        <dbReference type="Pfam" id="PF00441"/>
    </source>
</evidence>
<dbReference type="SUPFAM" id="SSF47203">
    <property type="entry name" value="Acyl-CoA dehydrogenase C-terminal domain-like"/>
    <property type="match status" value="1"/>
</dbReference>
<dbReference type="InterPro" id="IPR006089">
    <property type="entry name" value="Acyl-CoA_DH_CS"/>
</dbReference>
<evidence type="ECO:0000256" key="2">
    <source>
        <dbReference type="ARBA" id="ARBA00009347"/>
    </source>
</evidence>
<feature type="domain" description="Adaptive response protein AidB N-terminal" evidence="9">
    <location>
        <begin position="68"/>
        <end position="222"/>
    </location>
</feature>
<feature type="region of interest" description="Disordered" evidence="6">
    <location>
        <begin position="23"/>
        <end position="79"/>
    </location>
</feature>
<keyword evidence="4 5" id="KW-0274">FAD</keyword>
<dbReference type="Proteomes" id="UP001500124">
    <property type="component" value="Unassembled WGS sequence"/>
</dbReference>
<feature type="domain" description="Acyl-CoA oxidase/dehydrogenase middle" evidence="8">
    <location>
        <begin position="237"/>
        <end position="330"/>
    </location>
</feature>
<dbReference type="InterPro" id="IPR006091">
    <property type="entry name" value="Acyl-CoA_Oxase/DH_mid-dom"/>
</dbReference>
<gene>
    <name evidence="10" type="ORF">GCM10023336_65720</name>
</gene>
<reference evidence="11" key="1">
    <citation type="journal article" date="2019" name="Int. J. Syst. Evol. Microbiol.">
        <title>The Global Catalogue of Microorganisms (GCM) 10K type strain sequencing project: providing services to taxonomists for standard genome sequencing and annotation.</title>
        <authorList>
            <consortium name="The Broad Institute Genomics Platform"/>
            <consortium name="The Broad Institute Genome Sequencing Center for Infectious Disease"/>
            <person name="Wu L."/>
            <person name="Ma J."/>
        </authorList>
    </citation>
    <scope>NUCLEOTIDE SEQUENCE [LARGE SCALE GENOMIC DNA]</scope>
    <source>
        <strain evidence="11">JCM 18410</strain>
    </source>
</reference>
<dbReference type="InterPro" id="IPR009075">
    <property type="entry name" value="AcylCo_DH/oxidase_C"/>
</dbReference>
<dbReference type="SUPFAM" id="SSF56645">
    <property type="entry name" value="Acyl-CoA dehydrogenase NM domain-like"/>
    <property type="match status" value="1"/>
</dbReference>
<dbReference type="PANTHER" id="PTHR42707">
    <property type="entry name" value="ACYL-COA DEHYDROGENASE"/>
    <property type="match status" value="1"/>
</dbReference>
<dbReference type="Pfam" id="PF00441">
    <property type="entry name" value="Acyl-CoA_dh_1"/>
    <property type="match status" value="1"/>
</dbReference>
<keyword evidence="3 5" id="KW-0285">Flavoprotein</keyword>
<dbReference type="Gene3D" id="2.40.110.20">
    <property type="match status" value="1"/>
</dbReference>
<name>A0ABP9LD07_9ACTN</name>
<keyword evidence="11" id="KW-1185">Reference proteome</keyword>
<protein>
    <submittedName>
        <fullName evidence="10">DNA alkylation response protein</fullName>
    </submittedName>
</protein>
<dbReference type="Pfam" id="PF18158">
    <property type="entry name" value="AidB_N"/>
    <property type="match status" value="1"/>
</dbReference>
<accession>A0ABP9LD07</accession>
<dbReference type="Pfam" id="PF02770">
    <property type="entry name" value="Acyl-CoA_dh_M"/>
    <property type="match status" value="1"/>
</dbReference>
<dbReference type="InterPro" id="IPR009100">
    <property type="entry name" value="AcylCoA_DH/oxidase_NM_dom_sf"/>
</dbReference>
<evidence type="ECO:0000259" key="8">
    <source>
        <dbReference type="Pfam" id="PF02770"/>
    </source>
</evidence>
<comment type="cofactor">
    <cofactor evidence="1 5">
        <name>FAD</name>
        <dbReference type="ChEBI" id="CHEBI:57692"/>
    </cofactor>
</comment>